<evidence type="ECO:0000313" key="2">
    <source>
        <dbReference type="Proteomes" id="UP001383192"/>
    </source>
</evidence>
<dbReference type="AlphaFoldDB" id="A0AAW0CK65"/>
<evidence type="ECO:0000313" key="1">
    <source>
        <dbReference type="EMBL" id="KAK7040246.1"/>
    </source>
</evidence>
<sequence>MPGPMAANVPTVIKAAVSSAAFQENVDLVIVKKDPHNVVAAKQAIVKANPMFGFIPSSIPRIEQRKLYYLPTNQGEYCIVNIDSEMIAGWKIPFIPKTRVKYLHPWVDLPIMPILLLLLTKLHRWDHARLSKETRMVAKAQQNVMDVEDLLDLAVKHEVTLKSKKQRWITDDPTFKKVTQTRILEFVKKYPESRKHWVGLGFDA</sequence>
<keyword evidence="2" id="KW-1185">Reference proteome</keyword>
<dbReference type="Proteomes" id="UP001383192">
    <property type="component" value="Unassembled WGS sequence"/>
</dbReference>
<comment type="caution">
    <text evidence="1">The sequence shown here is derived from an EMBL/GenBank/DDBJ whole genome shotgun (WGS) entry which is preliminary data.</text>
</comment>
<accession>A0AAW0CK65</accession>
<reference evidence="1 2" key="1">
    <citation type="submission" date="2024-01" db="EMBL/GenBank/DDBJ databases">
        <title>A draft genome for a cacao thread blight-causing isolate of Paramarasmius palmivorus.</title>
        <authorList>
            <person name="Baruah I.K."/>
            <person name="Bukari Y."/>
            <person name="Amoako-Attah I."/>
            <person name="Meinhardt L.W."/>
            <person name="Bailey B.A."/>
            <person name="Cohen S.P."/>
        </authorList>
    </citation>
    <scope>NUCLEOTIDE SEQUENCE [LARGE SCALE GENOMIC DNA]</scope>
    <source>
        <strain evidence="1 2">GH-12</strain>
    </source>
</reference>
<organism evidence="1 2">
    <name type="scientific">Paramarasmius palmivorus</name>
    <dbReference type="NCBI Taxonomy" id="297713"/>
    <lineage>
        <taxon>Eukaryota</taxon>
        <taxon>Fungi</taxon>
        <taxon>Dikarya</taxon>
        <taxon>Basidiomycota</taxon>
        <taxon>Agaricomycotina</taxon>
        <taxon>Agaricomycetes</taxon>
        <taxon>Agaricomycetidae</taxon>
        <taxon>Agaricales</taxon>
        <taxon>Marasmiineae</taxon>
        <taxon>Marasmiaceae</taxon>
        <taxon>Paramarasmius</taxon>
    </lineage>
</organism>
<dbReference type="EMBL" id="JAYKXP010000037">
    <property type="protein sequence ID" value="KAK7040246.1"/>
    <property type="molecule type" value="Genomic_DNA"/>
</dbReference>
<proteinExistence type="predicted"/>
<name>A0AAW0CK65_9AGAR</name>
<gene>
    <name evidence="1" type="ORF">VNI00_009712</name>
</gene>
<protein>
    <submittedName>
        <fullName evidence="1">Uncharacterized protein</fullName>
    </submittedName>
</protein>